<accession>A0ABR8E5U5</accession>
<gene>
    <name evidence="2" type="ORF">H6G97_49505</name>
</gene>
<sequence length="85" mass="9470">MNPRKLADVLIIETDSDYQQRVNSLATRPQFLKPPEQTAQSPPNQSITPLLSTTPSTPDISNSVKTEPLSVEKPPTVTIDDLRNW</sequence>
<evidence type="ECO:0000313" key="2">
    <source>
        <dbReference type="EMBL" id="MBD2536843.1"/>
    </source>
</evidence>
<name>A0ABR8E5U5_9NOSO</name>
<evidence type="ECO:0000313" key="3">
    <source>
        <dbReference type="Proteomes" id="UP000623440"/>
    </source>
</evidence>
<dbReference type="Proteomes" id="UP000623440">
    <property type="component" value="Unassembled WGS sequence"/>
</dbReference>
<keyword evidence="3" id="KW-1185">Reference proteome</keyword>
<proteinExistence type="predicted"/>
<dbReference type="EMBL" id="JACJSI010000569">
    <property type="protein sequence ID" value="MBD2536843.1"/>
    <property type="molecule type" value="Genomic_DNA"/>
</dbReference>
<reference evidence="2 3" key="1">
    <citation type="journal article" date="2020" name="ISME J.">
        <title>Comparative genomics reveals insights into cyanobacterial evolution and habitat adaptation.</title>
        <authorList>
            <person name="Chen M.Y."/>
            <person name="Teng W.K."/>
            <person name="Zhao L."/>
            <person name="Hu C.X."/>
            <person name="Zhou Y.K."/>
            <person name="Han B.P."/>
            <person name="Song L.R."/>
            <person name="Shu W.S."/>
        </authorList>
    </citation>
    <scope>NUCLEOTIDE SEQUENCE [LARGE SCALE GENOMIC DNA]</scope>
    <source>
        <strain evidence="2 3">FACHB-838</strain>
    </source>
</reference>
<feature type="region of interest" description="Disordered" evidence="1">
    <location>
        <begin position="27"/>
        <end position="85"/>
    </location>
</feature>
<organism evidence="2 3">
    <name type="scientific">Nostoc flagelliforme FACHB-838</name>
    <dbReference type="NCBI Taxonomy" id="2692904"/>
    <lineage>
        <taxon>Bacteria</taxon>
        <taxon>Bacillati</taxon>
        <taxon>Cyanobacteriota</taxon>
        <taxon>Cyanophyceae</taxon>
        <taxon>Nostocales</taxon>
        <taxon>Nostocaceae</taxon>
        <taxon>Nostoc</taxon>
    </lineage>
</organism>
<evidence type="ECO:0000256" key="1">
    <source>
        <dbReference type="SAM" id="MobiDB-lite"/>
    </source>
</evidence>
<feature type="compositionally biased region" description="Low complexity" evidence="1">
    <location>
        <begin position="46"/>
        <end position="61"/>
    </location>
</feature>
<comment type="caution">
    <text evidence="2">The sequence shown here is derived from an EMBL/GenBank/DDBJ whole genome shotgun (WGS) entry which is preliminary data.</text>
</comment>
<protein>
    <submittedName>
        <fullName evidence="2">Uncharacterized protein</fullName>
    </submittedName>
</protein>